<dbReference type="VEuPathDB" id="ToxoDB:EMWEY_00030590"/>
<gene>
    <name evidence="2" type="ORF">EMWEY_00030590</name>
</gene>
<dbReference type="AlphaFoldDB" id="U6M8B1"/>
<dbReference type="SUPFAM" id="SSF54160">
    <property type="entry name" value="Chromo domain-like"/>
    <property type="match status" value="1"/>
</dbReference>
<feature type="domain" description="Tf2-1-like SH3-like" evidence="1">
    <location>
        <begin position="66"/>
        <end position="120"/>
    </location>
</feature>
<evidence type="ECO:0000313" key="3">
    <source>
        <dbReference type="Proteomes" id="UP000030763"/>
    </source>
</evidence>
<dbReference type="RefSeq" id="XP_013337097.1">
    <property type="nucleotide sequence ID" value="XM_013481643.1"/>
</dbReference>
<reference evidence="2" key="1">
    <citation type="submission" date="2013-10" db="EMBL/GenBank/DDBJ databases">
        <title>Genomic analysis of the causative agents of coccidiosis in chickens.</title>
        <authorList>
            <person name="Reid A.J."/>
            <person name="Blake D."/>
            <person name="Billington K."/>
            <person name="Browne H."/>
            <person name="Dunn M."/>
            <person name="Hung S."/>
            <person name="Kawahara F."/>
            <person name="Miranda-Saavedra D."/>
            <person name="Mourier T."/>
            <person name="Nagra H."/>
            <person name="Otto T.D."/>
            <person name="Rawlings N."/>
            <person name="Sanchez A."/>
            <person name="Sanders M."/>
            <person name="Subramaniam C."/>
            <person name="Tay Y."/>
            <person name="Dear P."/>
            <person name="Doerig C."/>
            <person name="Gruber A."/>
            <person name="Parkinson J."/>
            <person name="Shirley M."/>
            <person name="Wan K.L."/>
            <person name="Berriman M."/>
            <person name="Tomley F."/>
            <person name="Pain A."/>
        </authorList>
    </citation>
    <scope>NUCLEOTIDE SEQUENCE [LARGE SCALE GENOMIC DNA]</scope>
    <source>
        <strain evidence="2">Weybridge</strain>
    </source>
</reference>
<reference evidence="2" key="2">
    <citation type="submission" date="2013-10" db="EMBL/GenBank/DDBJ databases">
        <authorList>
            <person name="Aslett M."/>
        </authorList>
    </citation>
    <scope>NUCLEOTIDE SEQUENCE [LARGE SCALE GENOMIC DNA]</scope>
    <source>
        <strain evidence="2">Weybridge</strain>
    </source>
</reference>
<dbReference type="Proteomes" id="UP000030763">
    <property type="component" value="Unassembled WGS sequence"/>
</dbReference>
<organism evidence="2 3">
    <name type="scientific">Eimeria maxima</name>
    <name type="common">Coccidian parasite</name>
    <dbReference type="NCBI Taxonomy" id="5804"/>
    <lineage>
        <taxon>Eukaryota</taxon>
        <taxon>Sar</taxon>
        <taxon>Alveolata</taxon>
        <taxon>Apicomplexa</taxon>
        <taxon>Conoidasida</taxon>
        <taxon>Coccidia</taxon>
        <taxon>Eucoccidiorida</taxon>
        <taxon>Eimeriorina</taxon>
        <taxon>Eimeriidae</taxon>
        <taxon>Eimeria</taxon>
    </lineage>
</organism>
<keyword evidence="3" id="KW-1185">Reference proteome</keyword>
<dbReference type="GeneID" id="25337045"/>
<proteinExistence type="predicted"/>
<accession>U6M8B1</accession>
<name>U6M8B1_EIMMA</name>
<dbReference type="EMBL" id="HG721852">
    <property type="protein sequence ID" value="CDJ60447.1"/>
    <property type="molecule type" value="Genomic_DNA"/>
</dbReference>
<dbReference type="Pfam" id="PF24626">
    <property type="entry name" value="SH3_Tf2-1"/>
    <property type="match status" value="1"/>
</dbReference>
<sequence length="200" mass="22393">MAHFVPAKRDSQPQILWMYSPTALYVAVGYLTHSSLTAIPISSLILGTICKQYADTHRRAVEYAVGDKDWLSSKHIPALNTCPKFEPRFHGPFAIAERIDGLALPPTYECPDVFHFSQLVPDRPGAQELEPQEAVVRWHPTRDSAGNPMDQYEIDYIMDKRGSGDEAHYMVMWRGAPPGSQLSPVFCLVEGGKGEQEHPM</sequence>
<dbReference type="InterPro" id="IPR056924">
    <property type="entry name" value="SH3_Tf2-1"/>
</dbReference>
<dbReference type="InterPro" id="IPR016197">
    <property type="entry name" value="Chromo-like_dom_sf"/>
</dbReference>
<dbReference type="OrthoDB" id="997247at2759"/>
<evidence type="ECO:0000259" key="1">
    <source>
        <dbReference type="Pfam" id="PF24626"/>
    </source>
</evidence>
<evidence type="ECO:0000313" key="2">
    <source>
        <dbReference type="EMBL" id="CDJ60447.1"/>
    </source>
</evidence>
<protein>
    <recommendedName>
        <fullName evidence="1">Tf2-1-like SH3-like domain-containing protein</fullName>
    </recommendedName>
</protein>